<dbReference type="OrthoDB" id="2271291at2759"/>
<organism evidence="2 3">
    <name type="scientific">Mucor circinelloides f. circinelloides (strain 1006PhL)</name>
    <name type="common">Mucormycosis agent</name>
    <name type="synonym">Calyptromyces circinelloides</name>
    <dbReference type="NCBI Taxonomy" id="1220926"/>
    <lineage>
        <taxon>Eukaryota</taxon>
        <taxon>Fungi</taxon>
        <taxon>Fungi incertae sedis</taxon>
        <taxon>Mucoromycota</taxon>
        <taxon>Mucoromycotina</taxon>
        <taxon>Mucoromycetes</taxon>
        <taxon>Mucorales</taxon>
        <taxon>Mucorineae</taxon>
        <taxon>Mucoraceae</taxon>
        <taxon>Mucor</taxon>
    </lineage>
</organism>
<dbReference type="AlphaFoldDB" id="S2JAV1"/>
<keyword evidence="3" id="KW-1185">Reference proteome</keyword>
<feature type="region of interest" description="Disordered" evidence="1">
    <location>
        <begin position="147"/>
        <end position="178"/>
    </location>
</feature>
<evidence type="ECO:0000256" key="1">
    <source>
        <dbReference type="SAM" id="MobiDB-lite"/>
    </source>
</evidence>
<protein>
    <submittedName>
        <fullName evidence="2">Uncharacterized protein</fullName>
    </submittedName>
</protein>
<dbReference type="Proteomes" id="UP000014254">
    <property type="component" value="Unassembled WGS sequence"/>
</dbReference>
<dbReference type="VEuPathDB" id="FungiDB:HMPREF1544_06425"/>
<dbReference type="eggNOG" id="ENOG502RAMJ">
    <property type="taxonomic scope" value="Eukaryota"/>
</dbReference>
<dbReference type="OMA" id="CDAQWCL"/>
<dbReference type="STRING" id="1220926.S2JAV1"/>
<dbReference type="InParanoid" id="S2JAV1"/>
<proteinExistence type="predicted"/>
<evidence type="ECO:0000313" key="2">
    <source>
        <dbReference type="EMBL" id="EPB86809.1"/>
    </source>
</evidence>
<reference evidence="3" key="1">
    <citation type="submission" date="2013-05" db="EMBL/GenBank/DDBJ databases">
        <title>The Genome sequence of Mucor circinelloides f. circinelloides 1006PhL.</title>
        <authorList>
            <consortium name="The Broad Institute Genomics Platform"/>
            <person name="Cuomo C."/>
            <person name="Earl A."/>
            <person name="Findley K."/>
            <person name="Lee S.C."/>
            <person name="Walker B."/>
            <person name="Young S."/>
            <person name="Zeng Q."/>
            <person name="Gargeya S."/>
            <person name="Fitzgerald M."/>
            <person name="Haas B."/>
            <person name="Abouelleil A."/>
            <person name="Allen A.W."/>
            <person name="Alvarado L."/>
            <person name="Arachchi H.M."/>
            <person name="Berlin A.M."/>
            <person name="Chapman S.B."/>
            <person name="Gainer-Dewar J."/>
            <person name="Goldberg J."/>
            <person name="Griggs A."/>
            <person name="Gujja S."/>
            <person name="Hansen M."/>
            <person name="Howarth C."/>
            <person name="Imamovic A."/>
            <person name="Ireland A."/>
            <person name="Larimer J."/>
            <person name="McCowan C."/>
            <person name="Murphy C."/>
            <person name="Pearson M."/>
            <person name="Poon T.W."/>
            <person name="Priest M."/>
            <person name="Roberts A."/>
            <person name="Saif S."/>
            <person name="Shea T."/>
            <person name="Sisk P."/>
            <person name="Sykes S."/>
            <person name="Wortman J."/>
            <person name="Nusbaum C."/>
            <person name="Birren B."/>
        </authorList>
    </citation>
    <scope>NUCLEOTIDE SEQUENCE [LARGE SCALE GENOMIC DNA]</scope>
    <source>
        <strain evidence="3">1006PhL</strain>
    </source>
</reference>
<evidence type="ECO:0000313" key="3">
    <source>
        <dbReference type="Proteomes" id="UP000014254"/>
    </source>
</evidence>
<name>S2JAV1_MUCC1</name>
<gene>
    <name evidence="2" type="ORF">HMPREF1544_06425</name>
</gene>
<sequence>MSTGNKRKRTPCDAQWCLDNIDDLSIKSFATNFSMSDRMYATTRYKNILTKYAPTDHKERLLQELAIWTKSMDVVDFWKEMKRKATLRTTDSICSQIINKLLTTDAQNLLEFIDTSTDQGLPTATPEQTPVCISAALEPDRLVEATSMQDLLPTPPLPSTNQDNTRGNEDSNEDSNNDSEWTFNEILALSNILFLAPNQHSDLKVQVFGCQVVDSLCHATINRFMDNLEVDFSTQKVSNLAAIVDDIQTRKKLTIDAQLDLLLTAKTMGPAKAAVVRGIANFVVKLPTREIVDMDSLGETELQSTYIDPVLTPLLSNSQQNVVLRWANKNEEVSDIRPDAVISTIIQSKYGRPLGFGEVKPGNSSTNKHSLCMDTLRLATLSKDAIDRYSQDICFATKTYKEMYDVFKNIEADRHDDPELYWVKESVLDYIELFYNTSFAMFNSEQDLLDEVYGFIKKSRRISKTRTETVTGSDLADLSFLHKSTEIGCLEIGLSEKGANGTKELQEKSLKTPRMMKAFVIQAASSFPTIDISKVETVGFVISGMWIVGLKMRFDRGSVALLVTTKRLKMPESIEVPALLPPVLNLVYGHAQTIKKTAEYIEDVSTSVSFGSNSELTLPPCFFPLAKANKKRKSREI</sequence>
<accession>S2JAV1</accession>
<dbReference type="EMBL" id="KE123981">
    <property type="protein sequence ID" value="EPB86809.1"/>
    <property type="molecule type" value="Genomic_DNA"/>
</dbReference>